<dbReference type="Proteomes" id="UP000094893">
    <property type="component" value="Unassembled WGS sequence"/>
</dbReference>
<protein>
    <submittedName>
        <fullName evidence="2">Uncharacterized protein</fullName>
    </submittedName>
</protein>
<comment type="caution">
    <text evidence="2">The sequence shown here is derived from an EMBL/GenBank/DDBJ whole genome shotgun (WGS) entry which is preliminary data.</text>
</comment>
<feature type="region of interest" description="Disordered" evidence="1">
    <location>
        <begin position="88"/>
        <end position="109"/>
    </location>
</feature>
<dbReference type="EMBL" id="LWSA01000334">
    <property type="protein sequence ID" value="OCX67809.1"/>
    <property type="molecule type" value="Genomic_DNA"/>
</dbReference>
<name>A0A1C2JC30_ACITH</name>
<evidence type="ECO:0000313" key="2">
    <source>
        <dbReference type="EMBL" id="OCX67809.1"/>
    </source>
</evidence>
<accession>A0A1C2JC30</accession>
<dbReference type="AlphaFoldDB" id="A0A1C2JC30"/>
<gene>
    <name evidence="2" type="ORF">A6P07_19310</name>
</gene>
<reference evidence="2 3" key="1">
    <citation type="journal article" date="2016" name="Int. J. Mol. Sci.">
        <title>Comparative genomics of the extreme acidophile Acidithiobacillus thiooxidans reveals intraspecific divergence and niche adaptation.</title>
        <authorList>
            <person name="Zhang X."/>
            <person name="Feng X."/>
            <person name="Tao J."/>
            <person name="Ma L."/>
            <person name="Xiao Y."/>
            <person name="Liang Y."/>
            <person name="Liu X."/>
            <person name="Yin H."/>
        </authorList>
    </citation>
    <scope>NUCLEOTIDE SEQUENCE [LARGE SCALE GENOMIC DNA]</scope>
    <source>
        <strain evidence="2 3">A02</strain>
    </source>
</reference>
<sequence length="109" mass="11844">MQETPAVPYEDLNPLKSPDHFGFLVKPTTNQKWPICAYTQDGELSLMGLYHEFSSTLEKAVRSGYVLDSDCSELVNLFLTARRAYAAPAPAPVPSEGTVPESGEDPAVA</sequence>
<organism evidence="2 3">
    <name type="scientific">Acidithiobacillus thiooxidans</name>
    <name type="common">Thiobacillus thiooxidans</name>
    <dbReference type="NCBI Taxonomy" id="930"/>
    <lineage>
        <taxon>Bacteria</taxon>
        <taxon>Pseudomonadati</taxon>
        <taxon>Pseudomonadota</taxon>
        <taxon>Acidithiobacillia</taxon>
        <taxon>Acidithiobacillales</taxon>
        <taxon>Acidithiobacillaceae</taxon>
        <taxon>Acidithiobacillus</taxon>
    </lineage>
</organism>
<proteinExistence type="predicted"/>
<evidence type="ECO:0000256" key="1">
    <source>
        <dbReference type="SAM" id="MobiDB-lite"/>
    </source>
</evidence>
<evidence type="ECO:0000313" key="3">
    <source>
        <dbReference type="Proteomes" id="UP000094893"/>
    </source>
</evidence>
<dbReference type="RefSeq" id="WP_024892592.1">
    <property type="nucleotide sequence ID" value="NZ_LWRZ01000434.1"/>
</dbReference>